<keyword evidence="1" id="KW-0547">Nucleotide-binding</keyword>
<dbReference type="PANTHER" id="PTHR18934">
    <property type="entry name" value="ATP-DEPENDENT RNA HELICASE"/>
    <property type="match status" value="1"/>
</dbReference>
<sequence length="764" mass="84487">MSKVNSEVKRHMCPESLIHDHDGDTFGFGDDLELNQFDGLPFSSRYYKLLKERRELPVWRARGQFLDALVNNQLVLVSGSARTGQSTQIPQWCAELCLSARFRHGTAVCTQPGPQRAVELALRVADEMDVNIGHEVGYRIPLKSCCSHDTVLRFCTDDVLLREMTSDPVLERYGVVVVDRAHERTLSTDVLLGLLGALLQRRPGLRAVVLMEPPPGAAQRLRGHYGGTAAALLCLEAPGPAQVVYAYHNNNNNNNSVAAAGGGGGGGCHSDDYFYSALRLVLEIHRTRERGDVAVFLASAQEVDVAHSILQRESTRLGADLDRLVPVRLCGAGPAEPPARDPTAGAGGGTRRVFLSSQQGEDLLGAVDGLHFVIDTGVEKRFVYNPRIRAYSEVIRPISQCRADVRKQLCRPTGKCFCLYPEGKALPAENAPRILESNLTSTVLFLKRMEIGGLGHCDFIHQPDPEGLMQALEELDYLAALDNDGNLSEIGVILSEFPLDPQMGRALLASCEFDCASEMLTVAAMLSAPCCFLAPPAGMIHEAHQCHRRFHHPEGDHFTLINIYNAFKRSQREPHFNVESWCRDNFLNPTSLETAESLRSELTEILSRIELPVSEPAFGTQTNTLNLKRALLSGFFMQIARDVDGGGNYFMLTNKHVAQVHPVSGYGPSSHKLGLPEWVVFHEYALAENNCVRTLSEISPQLFIEMTPQYFFYNLPSSESKAILQHSLERNASRNCPADLKPKKSLAVHREGHIDWCFKACVDE</sequence>
<dbReference type="InterPro" id="IPR011709">
    <property type="entry name" value="DEAD-box_helicase_OB_fold"/>
</dbReference>
<dbReference type="Pfam" id="PF04408">
    <property type="entry name" value="WHD_HA2"/>
    <property type="match status" value="1"/>
</dbReference>
<dbReference type="Gene3D" id="1.20.120.1080">
    <property type="match status" value="1"/>
</dbReference>
<evidence type="ECO:0000313" key="6">
    <source>
        <dbReference type="Proteomes" id="UP000694546"/>
    </source>
</evidence>
<protein>
    <submittedName>
        <fullName evidence="5">DEAH-box helicase 32 (putative)</fullName>
    </submittedName>
</protein>
<dbReference type="OMA" id="YQHNAYG"/>
<keyword evidence="2" id="KW-0067">ATP-binding</keyword>
<proteinExistence type="predicted"/>
<evidence type="ECO:0000256" key="2">
    <source>
        <dbReference type="ARBA" id="ARBA00022840"/>
    </source>
</evidence>
<dbReference type="Pfam" id="PF21010">
    <property type="entry name" value="HA2_C"/>
    <property type="match status" value="1"/>
</dbReference>
<feature type="domain" description="Helicase-associated" evidence="4">
    <location>
        <begin position="470"/>
        <end position="561"/>
    </location>
</feature>
<name>A0A8C5CIS1_GADMO</name>
<dbReference type="Proteomes" id="UP000694546">
    <property type="component" value="Chromosome 18"/>
</dbReference>
<dbReference type="GO" id="GO:0005681">
    <property type="term" value="C:spliceosomal complex"/>
    <property type="evidence" value="ECO:0007669"/>
    <property type="project" value="TreeGrafter"/>
</dbReference>
<reference evidence="5" key="1">
    <citation type="submission" date="2025-08" db="UniProtKB">
        <authorList>
            <consortium name="Ensembl"/>
        </authorList>
    </citation>
    <scope>IDENTIFICATION</scope>
</reference>
<dbReference type="InterPro" id="IPR048333">
    <property type="entry name" value="HA2_WH"/>
</dbReference>
<dbReference type="SUPFAM" id="SSF52540">
    <property type="entry name" value="P-loop containing nucleoside triphosphate hydrolases"/>
    <property type="match status" value="1"/>
</dbReference>
<dbReference type="Pfam" id="PF07717">
    <property type="entry name" value="OB_NTP_bind"/>
    <property type="match status" value="1"/>
</dbReference>
<dbReference type="GeneTree" id="ENSGT00940000157227"/>
<evidence type="ECO:0000313" key="5">
    <source>
        <dbReference type="Ensembl" id="ENSGMOP00000060726.1"/>
    </source>
</evidence>
<reference evidence="5" key="2">
    <citation type="submission" date="2025-09" db="UniProtKB">
        <authorList>
            <consortium name="Ensembl"/>
        </authorList>
    </citation>
    <scope>IDENTIFICATION</scope>
</reference>
<evidence type="ECO:0000256" key="3">
    <source>
        <dbReference type="SAM" id="MobiDB-lite"/>
    </source>
</evidence>
<dbReference type="InterPro" id="IPR007502">
    <property type="entry name" value="Helicase-assoc_dom"/>
</dbReference>
<keyword evidence="6" id="KW-1185">Reference proteome</keyword>
<dbReference type="Ensembl" id="ENSGMOT00000033045.1">
    <property type="protein sequence ID" value="ENSGMOP00000060726.1"/>
    <property type="gene ID" value="ENSGMOG00000002501.2"/>
</dbReference>
<dbReference type="AlphaFoldDB" id="A0A8C5CIS1"/>
<feature type="region of interest" description="Disordered" evidence="3">
    <location>
        <begin position="332"/>
        <end position="351"/>
    </location>
</feature>
<dbReference type="GO" id="GO:0005524">
    <property type="term" value="F:ATP binding"/>
    <property type="evidence" value="ECO:0007669"/>
    <property type="project" value="UniProtKB-KW"/>
</dbReference>
<gene>
    <name evidence="5" type="primary">DHX32</name>
</gene>
<dbReference type="Gene3D" id="3.40.50.300">
    <property type="entry name" value="P-loop containing nucleotide triphosphate hydrolases"/>
    <property type="match status" value="2"/>
</dbReference>
<dbReference type="PANTHER" id="PTHR18934:SF88">
    <property type="entry name" value="PRE-MRNA-SPLICING FACTOR ATP-DEPENDENT RNA HELICASE DHX32-RELATED"/>
    <property type="match status" value="1"/>
</dbReference>
<dbReference type="SMART" id="SM00847">
    <property type="entry name" value="HA2"/>
    <property type="match status" value="1"/>
</dbReference>
<evidence type="ECO:0000256" key="1">
    <source>
        <dbReference type="ARBA" id="ARBA00022741"/>
    </source>
</evidence>
<dbReference type="GO" id="GO:0004386">
    <property type="term" value="F:helicase activity"/>
    <property type="evidence" value="ECO:0007669"/>
    <property type="project" value="TreeGrafter"/>
</dbReference>
<dbReference type="InterPro" id="IPR027417">
    <property type="entry name" value="P-loop_NTPase"/>
</dbReference>
<accession>A0A8C5CIS1</accession>
<organism evidence="5 6">
    <name type="scientific">Gadus morhua</name>
    <name type="common">Atlantic cod</name>
    <dbReference type="NCBI Taxonomy" id="8049"/>
    <lineage>
        <taxon>Eukaryota</taxon>
        <taxon>Metazoa</taxon>
        <taxon>Chordata</taxon>
        <taxon>Craniata</taxon>
        <taxon>Vertebrata</taxon>
        <taxon>Euteleostomi</taxon>
        <taxon>Actinopterygii</taxon>
        <taxon>Neopterygii</taxon>
        <taxon>Teleostei</taxon>
        <taxon>Neoteleostei</taxon>
        <taxon>Acanthomorphata</taxon>
        <taxon>Zeiogadaria</taxon>
        <taxon>Gadariae</taxon>
        <taxon>Gadiformes</taxon>
        <taxon>Gadoidei</taxon>
        <taxon>Gadidae</taxon>
        <taxon>Gadus</taxon>
    </lineage>
</organism>
<dbReference type="GO" id="GO:0003723">
    <property type="term" value="F:RNA binding"/>
    <property type="evidence" value="ECO:0007669"/>
    <property type="project" value="TreeGrafter"/>
</dbReference>
<evidence type="ECO:0000259" key="4">
    <source>
        <dbReference type="SMART" id="SM00847"/>
    </source>
</evidence>